<name>E4YNZ5_OIKDI</name>
<dbReference type="AlphaFoldDB" id="E4YNZ5"/>
<evidence type="ECO:0000313" key="1">
    <source>
        <dbReference type="EMBL" id="CBY37193.1"/>
    </source>
</evidence>
<sequence length="64" mass="7712">MTASEFDRFFEDALYDEFITSEHEGTVNSYERMANWVENNLGVEYKNQGREPKFHKNLEQDFRT</sequence>
<accession>E4YNZ5</accession>
<gene>
    <name evidence="1" type="ORF">GSOID_T00030275001</name>
</gene>
<dbReference type="Proteomes" id="UP000011014">
    <property type="component" value="Unassembled WGS sequence"/>
</dbReference>
<protein>
    <submittedName>
        <fullName evidence="1">Uncharacterized protein</fullName>
    </submittedName>
</protein>
<organism evidence="1">
    <name type="scientific">Oikopleura dioica</name>
    <name type="common">Tunicate</name>
    <dbReference type="NCBI Taxonomy" id="34765"/>
    <lineage>
        <taxon>Eukaryota</taxon>
        <taxon>Metazoa</taxon>
        <taxon>Chordata</taxon>
        <taxon>Tunicata</taxon>
        <taxon>Appendicularia</taxon>
        <taxon>Copelata</taxon>
        <taxon>Oikopleuridae</taxon>
        <taxon>Oikopleura</taxon>
    </lineage>
</organism>
<reference evidence="1" key="1">
    <citation type="journal article" date="2010" name="Science">
        <title>Plasticity of animal genome architecture unmasked by rapid evolution of a pelagic tunicate.</title>
        <authorList>
            <person name="Denoeud F."/>
            <person name="Henriet S."/>
            <person name="Mungpakdee S."/>
            <person name="Aury J.M."/>
            <person name="Da Silva C."/>
            <person name="Brinkmann H."/>
            <person name="Mikhaleva J."/>
            <person name="Olsen L.C."/>
            <person name="Jubin C."/>
            <person name="Canestro C."/>
            <person name="Bouquet J.M."/>
            <person name="Danks G."/>
            <person name="Poulain J."/>
            <person name="Campsteijn C."/>
            <person name="Adamski M."/>
            <person name="Cross I."/>
            <person name="Yadetie F."/>
            <person name="Muffato M."/>
            <person name="Louis A."/>
            <person name="Butcher S."/>
            <person name="Tsagkogeorga G."/>
            <person name="Konrad A."/>
            <person name="Singh S."/>
            <person name="Jensen M.F."/>
            <person name="Cong E.H."/>
            <person name="Eikeseth-Otteraa H."/>
            <person name="Noel B."/>
            <person name="Anthouard V."/>
            <person name="Porcel B.M."/>
            <person name="Kachouri-Lafond R."/>
            <person name="Nishino A."/>
            <person name="Ugolini M."/>
            <person name="Chourrout P."/>
            <person name="Nishida H."/>
            <person name="Aasland R."/>
            <person name="Huzurbazar S."/>
            <person name="Westhof E."/>
            <person name="Delsuc F."/>
            <person name="Lehrach H."/>
            <person name="Reinhardt R."/>
            <person name="Weissenbach J."/>
            <person name="Roy S.W."/>
            <person name="Artiguenave F."/>
            <person name="Postlethwait J.H."/>
            <person name="Manak J.R."/>
            <person name="Thompson E.M."/>
            <person name="Jaillon O."/>
            <person name="Du Pasquier L."/>
            <person name="Boudinot P."/>
            <person name="Liberles D.A."/>
            <person name="Volff J.N."/>
            <person name="Philippe H."/>
            <person name="Lenhard B."/>
            <person name="Roest Crollius H."/>
            <person name="Wincker P."/>
            <person name="Chourrout D."/>
        </authorList>
    </citation>
    <scope>NUCLEOTIDE SEQUENCE [LARGE SCALE GENOMIC DNA]</scope>
</reference>
<dbReference type="EMBL" id="FN654917">
    <property type="protein sequence ID" value="CBY37193.1"/>
    <property type="molecule type" value="Genomic_DNA"/>
</dbReference>
<proteinExistence type="predicted"/>